<feature type="domain" description="D-isomer specific 2-hydroxyacid dehydrogenase NAD-binding" evidence="4">
    <location>
        <begin position="149"/>
        <end position="274"/>
    </location>
</feature>
<dbReference type="AlphaFoldDB" id="A0A811YRI3"/>
<reference evidence="5" key="1">
    <citation type="submission" date="2020-12" db="EMBL/GenBank/DDBJ databases">
        <authorList>
            <consortium name="Molecular Ecology Group"/>
        </authorList>
    </citation>
    <scope>NUCLEOTIDE SEQUENCE</scope>
    <source>
        <strain evidence="5">TBG_1078</strain>
    </source>
</reference>
<dbReference type="GO" id="GO:0005829">
    <property type="term" value="C:cytosol"/>
    <property type="evidence" value="ECO:0007669"/>
    <property type="project" value="TreeGrafter"/>
</dbReference>
<evidence type="ECO:0000313" key="6">
    <source>
        <dbReference type="EMBL" id="CAD7688329.1"/>
    </source>
</evidence>
<protein>
    <submittedName>
        <fullName evidence="5">(raccoon dog) hypothetical protein</fullName>
    </submittedName>
</protein>
<comment type="similarity">
    <text evidence="1">Belongs to the D-isomer specific 2-hydroxyacid dehydrogenase family.</text>
</comment>
<dbReference type="Gene3D" id="3.40.50.720">
    <property type="entry name" value="NAD(P)-binding Rossmann-like Domain"/>
    <property type="match status" value="2"/>
</dbReference>
<accession>A0A811YRI3</accession>
<gene>
    <name evidence="5" type="ORF">NYPRO_LOCUS11987</name>
    <name evidence="6" type="ORF">NYPRO_LOCUS21122</name>
</gene>
<dbReference type="PANTHER" id="PTHR10996">
    <property type="entry name" value="2-HYDROXYACID DEHYDROGENASE-RELATED"/>
    <property type="match status" value="1"/>
</dbReference>
<evidence type="ECO:0000313" key="7">
    <source>
        <dbReference type="Proteomes" id="UP000645828"/>
    </source>
</evidence>
<evidence type="ECO:0000256" key="1">
    <source>
        <dbReference type="ARBA" id="ARBA00005854"/>
    </source>
</evidence>
<dbReference type="GO" id="GO:0016618">
    <property type="term" value="F:hydroxypyruvate reductase [NAD(P)H] activity"/>
    <property type="evidence" value="ECO:0007669"/>
    <property type="project" value="TreeGrafter"/>
</dbReference>
<dbReference type="InterPro" id="IPR036291">
    <property type="entry name" value="NAD(P)-bd_dom_sf"/>
</dbReference>
<evidence type="ECO:0000256" key="2">
    <source>
        <dbReference type="ARBA" id="ARBA00023002"/>
    </source>
</evidence>
<evidence type="ECO:0000256" key="3">
    <source>
        <dbReference type="SAM" id="MobiDB-lite"/>
    </source>
</evidence>
<dbReference type="EMBL" id="CAJHUB010000765">
    <property type="protein sequence ID" value="CAD7688329.1"/>
    <property type="molecule type" value="Genomic_DNA"/>
</dbReference>
<dbReference type="SUPFAM" id="SSF51735">
    <property type="entry name" value="NAD(P)-binding Rossmann-fold domains"/>
    <property type="match status" value="1"/>
</dbReference>
<dbReference type="SUPFAM" id="SSF52283">
    <property type="entry name" value="Formate/glycerate dehydrogenase catalytic domain-like"/>
    <property type="match status" value="1"/>
</dbReference>
<keyword evidence="7" id="KW-1185">Reference proteome</keyword>
<proteinExistence type="inferred from homology"/>
<dbReference type="PANTHER" id="PTHR10996:SF257">
    <property type="entry name" value="GLYOXYLATE REDUCTASE 1"/>
    <property type="match status" value="1"/>
</dbReference>
<dbReference type="InterPro" id="IPR006140">
    <property type="entry name" value="D-isomer_DH_NAD-bd"/>
</dbReference>
<comment type="caution">
    <text evidence="5">The sequence shown here is derived from an EMBL/GenBank/DDBJ whole genome shotgun (WGS) entry which is preliminary data.</text>
</comment>
<organism evidence="5 7">
    <name type="scientific">Nyctereutes procyonoides</name>
    <name type="common">Raccoon dog</name>
    <name type="synonym">Canis procyonoides</name>
    <dbReference type="NCBI Taxonomy" id="34880"/>
    <lineage>
        <taxon>Eukaryota</taxon>
        <taxon>Metazoa</taxon>
        <taxon>Chordata</taxon>
        <taxon>Craniata</taxon>
        <taxon>Vertebrata</taxon>
        <taxon>Euteleostomi</taxon>
        <taxon>Mammalia</taxon>
        <taxon>Eutheria</taxon>
        <taxon>Laurasiatheria</taxon>
        <taxon>Carnivora</taxon>
        <taxon>Caniformia</taxon>
        <taxon>Canidae</taxon>
        <taxon>Nyctereutes</taxon>
    </lineage>
</organism>
<evidence type="ECO:0000313" key="5">
    <source>
        <dbReference type="EMBL" id="CAD7679188.1"/>
    </source>
</evidence>
<dbReference type="Proteomes" id="UP000645828">
    <property type="component" value="Unassembled WGS sequence"/>
</dbReference>
<dbReference type="Pfam" id="PF02826">
    <property type="entry name" value="2-Hacid_dh_C"/>
    <property type="match status" value="1"/>
</dbReference>
<dbReference type="GO" id="GO:0030267">
    <property type="term" value="F:glyoxylate reductase (NADPH) activity"/>
    <property type="evidence" value="ECO:0007669"/>
    <property type="project" value="TreeGrafter"/>
</dbReference>
<dbReference type="GO" id="GO:0051287">
    <property type="term" value="F:NAD binding"/>
    <property type="evidence" value="ECO:0007669"/>
    <property type="project" value="InterPro"/>
</dbReference>
<feature type="region of interest" description="Disordered" evidence="3">
    <location>
        <begin position="269"/>
        <end position="291"/>
    </location>
</feature>
<dbReference type="EMBL" id="CAJHUB010000711">
    <property type="protein sequence ID" value="CAD7679188.1"/>
    <property type="molecule type" value="Genomic_DNA"/>
</dbReference>
<keyword evidence="2" id="KW-0560">Oxidoreductase</keyword>
<feature type="region of interest" description="Disordered" evidence="3">
    <location>
        <begin position="311"/>
        <end position="335"/>
    </location>
</feature>
<sequence length="335" mass="36084">MGERDLPGVLVSGLEGPYGICEDHVGDLQKHFNLIIMQGFLENKTQFSSYLWGGKLAIDQELLWSLPSLKIIASPGAGLDHLDLKLVANFSVKVANSPQVVSSPMADMGMALLLVAARRVVESPLLTCTLWVSGHALTTAPGTESVSTNWMDREVTGATLGIIGMGSIDYKIAQRAEAFEMKILKIEEEVVGATYCESLDNLLQRLDFVLLAMNLTPQTQGLIGWRELCGMKLTAILINIGSVYQDALMEALQNGVIKRAALHVMHPEPLPSTELPPGAPRSTPHAGSAMHRARWQTVDGPVDRVRASAHGLPGLPAPTGALLQRPCEGRLSAKT</sequence>
<evidence type="ECO:0000259" key="4">
    <source>
        <dbReference type="Pfam" id="PF02826"/>
    </source>
</evidence>
<name>A0A811YRI3_NYCPR</name>
<feature type="compositionally biased region" description="Low complexity" evidence="3">
    <location>
        <begin position="311"/>
        <end position="323"/>
    </location>
</feature>
<dbReference type="InterPro" id="IPR050223">
    <property type="entry name" value="D-isomer_2-hydroxyacid_DH"/>
</dbReference>